<reference evidence="4" key="1">
    <citation type="submission" date="2015-12" db="EMBL/GenBank/DDBJ databases">
        <authorList>
            <person name="Lima A."/>
            <person name="Farahani Zayas N."/>
            <person name="Castro Da Silva M.A."/>
            <person name="Cabral A."/>
            <person name="Pessatti M.L."/>
        </authorList>
    </citation>
    <scope>NUCLEOTIDE SEQUENCE [LARGE SCALE GENOMIC DNA]</scope>
    <source>
        <strain evidence="4">LAMA 842</strain>
    </source>
</reference>
<dbReference type="EMBL" id="LOCO01000030">
    <property type="protein sequence ID" value="KXO06732.1"/>
    <property type="molecule type" value="Genomic_DNA"/>
</dbReference>
<dbReference type="GO" id="GO:0005886">
    <property type="term" value="C:plasma membrane"/>
    <property type="evidence" value="ECO:0007669"/>
    <property type="project" value="InterPro"/>
</dbReference>
<dbReference type="Pfam" id="PF10099">
    <property type="entry name" value="RskA_C"/>
    <property type="match status" value="1"/>
</dbReference>
<evidence type="ECO:0000313" key="3">
    <source>
        <dbReference type="EMBL" id="KXO06732.1"/>
    </source>
</evidence>
<protein>
    <recommendedName>
        <fullName evidence="2">Anti-sigma K factor RskA C-terminal domain-containing protein</fullName>
    </recommendedName>
</protein>
<keyword evidence="4" id="KW-1185">Reference proteome</keyword>
<evidence type="ECO:0000259" key="2">
    <source>
        <dbReference type="Pfam" id="PF10099"/>
    </source>
</evidence>
<dbReference type="RefSeq" id="WP_061333498.1">
    <property type="nucleotide sequence ID" value="NZ_LOCO01000030.1"/>
</dbReference>
<dbReference type="InterPro" id="IPR018764">
    <property type="entry name" value="RskA_C"/>
</dbReference>
<accession>A0A137S2S4</accession>
<dbReference type="GO" id="GO:0006417">
    <property type="term" value="P:regulation of translation"/>
    <property type="evidence" value="ECO:0007669"/>
    <property type="project" value="TreeGrafter"/>
</dbReference>
<dbReference type="PATRIC" id="fig|1306954.6.peg.2572"/>
<comment type="caution">
    <text evidence="3">The sequence shown here is derived from an EMBL/GenBank/DDBJ whole genome shotgun (WGS) entry which is preliminary data.</text>
</comment>
<dbReference type="PANTHER" id="PTHR37461">
    <property type="entry name" value="ANTI-SIGMA-K FACTOR RSKA"/>
    <property type="match status" value="1"/>
</dbReference>
<dbReference type="AlphaFoldDB" id="A0A137S2S4"/>
<name>A0A137S2S4_9GAMM</name>
<evidence type="ECO:0000256" key="1">
    <source>
        <dbReference type="SAM" id="MobiDB-lite"/>
    </source>
</evidence>
<gene>
    <name evidence="3" type="ORF">J122_3741</name>
</gene>
<feature type="domain" description="Anti-sigma K factor RskA C-terminal" evidence="2">
    <location>
        <begin position="109"/>
        <end position="234"/>
    </location>
</feature>
<feature type="region of interest" description="Disordered" evidence="1">
    <location>
        <begin position="219"/>
        <end position="252"/>
    </location>
</feature>
<dbReference type="InterPro" id="IPR051474">
    <property type="entry name" value="Anti-sigma-K/W_factor"/>
</dbReference>
<dbReference type="Proteomes" id="UP000070282">
    <property type="component" value="Unassembled WGS sequence"/>
</dbReference>
<proteinExistence type="predicted"/>
<evidence type="ECO:0000313" key="4">
    <source>
        <dbReference type="Proteomes" id="UP000070282"/>
    </source>
</evidence>
<dbReference type="GO" id="GO:0016989">
    <property type="term" value="F:sigma factor antagonist activity"/>
    <property type="evidence" value="ECO:0007669"/>
    <property type="project" value="TreeGrafter"/>
</dbReference>
<organism evidence="3 4">
    <name type="scientific">Marinobacter excellens LAMA 842</name>
    <dbReference type="NCBI Taxonomy" id="1306954"/>
    <lineage>
        <taxon>Bacteria</taxon>
        <taxon>Pseudomonadati</taxon>
        <taxon>Pseudomonadota</taxon>
        <taxon>Gammaproteobacteria</taxon>
        <taxon>Pseudomonadales</taxon>
        <taxon>Marinobacteraceae</taxon>
        <taxon>Marinobacter</taxon>
    </lineage>
</organism>
<dbReference type="PANTHER" id="PTHR37461:SF1">
    <property type="entry name" value="ANTI-SIGMA-K FACTOR RSKA"/>
    <property type="match status" value="1"/>
</dbReference>
<sequence>MSERDDLDMMVAEFVLGTLPQVERDALQARRAREPELEALIQQWEARLAGMLDGVEPVAPGPELFARIQRTIDQNTDQQYAVPEAQSAAPDNVISLRKQLTRWRWSTAIASAAALVLVAVLATQPEPDPQAQSFVAVFQHNDEQPAFLLTVDLNSRQLNIQPVTAEPQPDKSYQLWMVAEEYGPNPRSVGVIGENFTLDQAALRDYDPETLRGATFGISLEPKGGSPTGQPTGPAIHGFLYPTSADQGKGRN</sequence>